<name>A0ABW5D2U6_9BACT</name>
<evidence type="ECO:0000313" key="1">
    <source>
        <dbReference type="EMBL" id="MFD2247859.1"/>
    </source>
</evidence>
<dbReference type="EMBL" id="JBHUIM010000002">
    <property type="protein sequence ID" value="MFD2247859.1"/>
    <property type="molecule type" value="Genomic_DNA"/>
</dbReference>
<sequence length="61" mass="7028">MAIGCVCRSRLGILSTHLPYLSHRNRWGRLPYTLVPSYNYNTPGFGQFINLDELYTHSTLL</sequence>
<evidence type="ECO:0000313" key="2">
    <source>
        <dbReference type="Proteomes" id="UP001597374"/>
    </source>
</evidence>
<keyword evidence="2" id="KW-1185">Reference proteome</keyword>
<protein>
    <submittedName>
        <fullName evidence="1">Uncharacterized protein</fullName>
    </submittedName>
</protein>
<dbReference type="RefSeq" id="WP_250431058.1">
    <property type="nucleotide sequence ID" value="NZ_JALPRR010000003.1"/>
</dbReference>
<comment type="caution">
    <text evidence="1">The sequence shown here is derived from an EMBL/GenBank/DDBJ whole genome shotgun (WGS) entry which is preliminary data.</text>
</comment>
<gene>
    <name evidence="1" type="ORF">ACFSKP_16450</name>
</gene>
<reference evidence="2" key="1">
    <citation type="journal article" date="2019" name="Int. J. Syst. Evol. Microbiol.">
        <title>The Global Catalogue of Microorganisms (GCM) 10K type strain sequencing project: providing services to taxonomists for standard genome sequencing and annotation.</title>
        <authorList>
            <consortium name="The Broad Institute Genomics Platform"/>
            <consortium name="The Broad Institute Genome Sequencing Center for Infectious Disease"/>
            <person name="Wu L."/>
            <person name="Ma J."/>
        </authorList>
    </citation>
    <scope>NUCLEOTIDE SEQUENCE [LARGE SCALE GENOMIC DNA]</scope>
    <source>
        <strain evidence="2">CGMCC 4.1782</strain>
    </source>
</reference>
<organism evidence="1 2">
    <name type="scientific">Pontibacter ruber</name>
    <dbReference type="NCBI Taxonomy" id="1343895"/>
    <lineage>
        <taxon>Bacteria</taxon>
        <taxon>Pseudomonadati</taxon>
        <taxon>Bacteroidota</taxon>
        <taxon>Cytophagia</taxon>
        <taxon>Cytophagales</taxon>
        <taxon>Hymenobacteraceae</taxon>
        <taxon>Pontibacter</taxon>
    </lineage>
</organism>
<dbReference type="Proteomes" id="UP001597374">
    <property type="component" value="Unassembled WGS sequence"/>
</dbReference>
<proteinExistence type="predicted"/>
<accession>A0ABW5D2U6</accession>